<evidence type="ECO:0000313" key="2">
    <source>
        <dbReference type="Proteomes" id="UP001152888"/>
    </source>
</evidence>
<sequence>MLLTFEAFPLSVLHNDECDDNTDAKSDSLETIDDTPEKAHGFICRIVENASRSSFRMGLVCIPSFVYSSCSIPTKEKIYIILPKATLRYVDGHTGSTGPESDVA</sequence>
<dbReference type="AlphaFoldDB" id="A0A9P0L7M6"/>
<reference evidence="1" key="1">
    <citation type="submission" date="2022-03" db="EMBL/GenBank/DDBJ databases">
        <authorList>
            <person name="Sayadi A."/>
        </authorList>
    </citation>
    <scope>NUCLEOTIDE SEQUENCE</scope>
</reference>
<dbReference type="OrthoDB" id="1874341at2759"/>
<protein>
    <submittedName>
        <fullName evidence="1">Uncharacterized protein</fullName>
    </submittedName>
</protein>
<organism evidence="1 2">
    <name type="scientific">Acanthoscelides obtectus</name>
    <name type="common">Bean weevil</name>
    <name type="synonym">Bruchus obtectus</name>
    <dbReference type="NCBI Taxonomy" id="200917"/>
    <lineage>
        <taxon>Eukaryota</taxon>
        <taxon>Metazoa</taxon>
        <taxon>Ecdysozoa</taxon>
        <taxon>Arthropoda</taxon>
        <taxon>Hexapoda</taxon>
        <taxon>Insecta</taxon>
        <taxon>Pterygota</taxon>
        <taxon>Neoptera</taxon>
        <taxon>Endopterygota</taxon>
        <taxon>Coleoptera</taxon>
        <taxon>Polyphaga</taxon>
        <taxon>Cucujiformia</taxon>
        <taxon>Chrysomeloidea</taxon>
        <taxon>Chrysomelidae</taxon>
        <taxon>Bruchinae</taxon>
        <taxon>Bruchini</taxon>
        <taxon>Acanthoscelides</taxon>
    </lineage>
</organism>
<gene>
    <name evidence="1" type="ORF">ACAOBT_LOCUS16899</name>
</gene>
<dbReference type="Proteomes" id="UP001152888">
    <property type="component" value="Unassembled WGS sequence"/>
</dbReference>
<dbReference type="EMBL" id="CAKOFQ010006987">
    <property type="protein sequence ID" value="CAH1985843.1"/>
    <property type="molecule type" value="Genomic_DNA"/>
</dbReference>
<keyword evidence="2" id="KW-1185">Reference proteome</keyword>
<evidence type="ECO:0000313" key="1">
    <source>
        <dbReference type="EMBL" id="CAH1985843.1"/>
    </source>
</evidence>
<name>A0A9P0L7M6_ACAOB</name>
<proteinExistence type="predicted"/>
<comment type="caution">
    <text evidence="1">The sequence shown here is derived from an EMBL/GenBank/DDBJ whole genome shotgun (WGS) entry which is preliminary data.</text>
</comment>
<accession>A0A9P0L7M6</accession>